<evidence type="ECO:0008006" key="3">
    <source>
        <dbReference type="Google" id="ProtNLM"/>
    </source>
</evidence>
<protein>
    <recommendedName>
        <fullName evidence="3">Fibronectin type-III domain-containing protein</fullName>
    </recommendedName>
</protein>
<keyword evidence="2" id="KW-1185">Reference proteome</keyword>
<dbReference type="Proteomes" id="UP000683360">
    <property type="component" value="Unassembled WGS sequence"/>
</dbReference>
<reference evidence="1" key="1">
    <citation type="submission" date="2021-03" db="EMBL/GenBank/DDBJ databases">
        <authorList>
            <person name="Bekaert M."/>
        </authorList>
    </citation>
    <scope>NUCLEOTIDE SEQUENCE</scope>
</reference>
<gene>
    <name evidence="1" type="ORF">MEDL_65846</name>
</gene>
<evidence type="ECO:0000313" key="2">
    <source>
        <dbReference type="Proteomes" id="UP000683360"/>
    </source>
</evidence>
<dbReference type="EMBL" id="CAJPWZ010003241">
    <property type="protein sequence ID" value="CAG2254344.1"/>
    <property type="molecule type" value="Genomic_DNA"/>
</dbReference>
<accession>A0A8S3VH04</accession>
<sequence length="288" mass="33687">MCTEEGQVLFHNGSSKEDRSCRCDFENGYAFVYRPKHPCKCTPALEDCSCYAKQCFVHFKLTPGPPYNVHVSRDMKKLKLTWSKPRIWSAIKEYRIYHASNSLWEIQPFTVKGADNLCFDITSNHIQFLPCTTYRFEISAYSSDYGESLRSEEAKFDTENPTNMVYRLSEFSRQKLKELNRKGENGNIALVWTHPGDNVFTIDNYKLEIEVGLHFETHMLSANTYEFLITNALHQTYLFRIYSCCQEFLSDPLQCKFFGEHAYFVDMSYDGIDKRVDERMFAPKILLN</sequence>
<proteinExistence type="predicted"/>
<dbReference type="SUPFAM" id="SSF49265">
    <property type="entry name" value="Fibronectin type III"/>
    <property type="match status" value="1"/>
</dbReference>
<comment type="caution">
    <text evidence="1">The sequence shown here is derived from an EMBL/GenBank/DDBJ whole genome shotgun (WGS) entry which is preliminary data.</text>
</comment>
<dbReference type="AlphaFoldDB" id="A0A8S3VH04"/>
<organism evidence="1 2">
    <name type="scientific">Mytilus edulis</name>
    <name type="common">Blue mussel</name>
    <dbReference type="NCBI Taxonomy" id="6550"/>
    <lineage>
        <taxon>Eukaryota</taxon>
        <taxon>Metazoa</taxon>
        <taxon>Spiralia</taxon>
        <taxon>Lophotrochozoa</taxon>
        <taxon>Mollusca</taxon>
        <taxon>Bivalvia</taxon>
        <taxon>Autobranchia</taxon>
        <taxon>Pteriomorphia</taxon>
        <taxon>Mytilida</taxon>
        <taxon>Mytiloidea</taxon>
        <taxon>Mytilidae</taxon>
        <taxon>Mytilinae</taxon>
        <taxon>Mytilus</taxon>
    </lineage>
</organism>
<dbReference type="InterPro" id="IPR003961">
    <property type="entry name" value="FN3_dom"/>
</dbReference>
<dbReference type="Gene3D" id="2.60.40.10">
    <property type="entry name" value="Immunoglobulins"/>
    <property type="match status" value="1"/>
</dbReference>
<dbReference type="InterPro" id="IPR036116">
    <property type="entry name" value="FN3_sf"/>
</dbReference>
<dbReference type="CDD" id="cd00063">
    <property type="entry name" value="FN3"/>
    <property type="match status" value="1"/>
</dbReference>
<name>A0A8S3VH04_MYTED</name>
<evidence type="ECO:0000313" key="1">
    <source>
        <dbReference type="EMBL" id="CAG2254344.1"/>
    </source>
</evidence>
<dbReference type="InterPro" id="IPR013783">
    <property type="entry name" value="Ig-like_fold"/>
</dbReference>